<evidence type="ECO:0000256" key="5">
    <source>
        <dbReference type="ARBA" id="ARBA00022982"/>
    </source>
</evidence>
<dbReference type="GO" id="GO:0005507">
    <property type="term" value="F:copper ion binding"/>
    <property type="evidence" value="ECO:0007669"/>
    <property type="project" value="UniProtKB-UniRule"/>
</dbReference>
<dbReference type="PANTHER" id="PTHR36507">
    <property type="entry name" value="BLL1555 PROTEIN"/>
    <property type="match status" value="1"/>
</dbReference>
<keyword evidence="2" id="KW-0813">Transport</keyword>
<feature type="signal peptide" evidence="9">
    <location>
        <begin position="1"/>
        <end position="26"/>
    </location>
</feature>
<dbReference type="Pfam" id="PF00127">
    <property type="entry name" value="Copper-bind"/>
    <property type="match status" value="1"/>
</dbReference>
<accession>S5Y7G4</accession>
<dbReference type="AlphaFoldDB" id="S5Y7G4"/>
<feature type="domain" description="Blue (type 1) copper" evidence="10">
    <location>
        <begin position="47"/>
        <end position="132"/>
    </location>
</feature>
<feature type="binding site" evidence="8">
    <location>
        <position position="119"/>
    </location>
    <ligand>
        <name>Cu cation</name>
        <dbReference type="ChEBI" id="CHEBI:23378"/>
    </ligand>
</feature>
<dbReference type="SUPFAM" id="SSF49503">
    <property type="entry name" value="Cupredoxins"/>
    <property type="match status" value="1"/>
</dbReference>
<evidence type="ECO:0000256" key="8">
    <source>
        <dbReference type="PIRSR" id="PIRSR602386-1"/>
    </source>
</evidence>
<sequence length="132" mass="14152">MISGMKTRSLLAALALATLGATGAFAEDKVTVPSHDAVAAAEAPKDAVVVNIAKMKYETPEIKIKPGQTVVWINQEAMPHNVEFQAGVTGEAALKGPMLKKEQAYSVTFNEAGEFPYHCTPHPFMRGKVIVE</sequence>
<dbReference type="GO" id="GO:0009055">
    <property type="term" value="F:electron transfer activity"/>
    <property type="evidence" value="ECO:0007669"/>
    <property type="project" value="UniProtKB-UniRule"/>
</dbReference>
<comment type="cofactor">
    <cofactor evidence="8">
        <name>Cu cation</name>
        <dbReference type="ChEBI" id="CHEBI:23378"/>
    </cofactor>
    <text evidence="8">Binds 1 copper ion per subunit.</text>
</comment>
<keyword evidence="4" id="KW-0574">Periplasm</keyword>
<dbReference type="InterPro" id="IPR052721">
    <property type="entry name" value="ET_Amicyanin"/>
</dbReference>
<dbReference type="GO" id="GO:0042597">
    <property type="term" value="C:periplasmic space"/>
    <property type="evidence" value="ECO:0007669"/>
    <property type="project" value="UniProtKB-SubCell"/>
</dbReference>
<dbReference type="InterPro" id="IPR002386">
    <property type="entry name" value="Amicyanin/Pseudoazurin"/>
</dbReference>
<name>S5Y7G4_PARAH</name>
<dbReference type="HOGENOM" id="CLU_084115_4_0_5"/>
<comment type="subcellular location">
    <subcellularLocation>
        <location evidence="1">Periplasm</location>
    </subcellularLocation>
</comment>
<dbReference type="InterPro" id="IPR000923">
    <property type="entry name" value="BlueCu_1"/>
</dbReference>
<dbReference type="KEGG" id="pami:JCM7686_0167"/>
<dbReference type="EMBL" id="CP006650">
    <property type="protein sequence ID" value="AGT07278.1"/>
    <property type="molecule type" value="Genomic_DNA"/>
</dbReference>
<dbReference type="PRINTS" id="PR00156">
    <property type="entry name" value="COPPERBLUE"/>
</dbReference>
<keyword evidence="3 8" id="KW-0479">Metal-binding</keyword>
<dbReference type="Proteomes" id="UP000015480">
    <property type="component" value="Chromosome"/>
</dbReference>
<keyword evidence="6 8" id="KW-0186">Copper</keyword>
<evidence type="ECO:0000256" key="7">
    <source>
        <dbReference type="NCBIfam" id="TIGR02657"/>
    </source>
</evidence>
<evidence type="ECO:0000256" key="6">
    <source>
        <dbReference type="ARBA" id="ARBA00023008"/>
    </source>
</evidence>
<keyword evidence="5" id="KW-0249">Electron transport</keyword>
<dbReference type="OrthoDB" id="9796416at2"/>
<evidence type="ECO:0000256" key="3">
    <source>
        <dbReference type="ARBA" id="ARBA00022723"/>
    </source>
</evidence>
<evidence type="ECO:0000259" key="10">
    <source>
        <dbReference type="Pfam" id="PF00127"/>
    </source>
</evidence>
<evidence type="ECO:0000313" key="12">
    <source>
        <dbReference type="Proteomes" id="UP000015480"/>
    </source>
</evidence>
<evidence type="ECO:0000313" key="11">
    <source>
        <dbReference type="EMBL" id="AGT07278.1"/>
    </source>
</evidence>
<feature type="binding site" evidence="8">
    <location>
        <position position="122"/>
    </location>
    <ligand>
        <name>Cu cation</name>
        <dbReference type="ChEBI" id="CHEBI:23378"/>
    </ligand>
</feature>
<dbReference type="Gene3D" id="2.60.40.420">
    <property type="entry name" value="Cupredoxins - blue copper proteins"/>
    <property type="match status" value="1"/>
</dbReference>
<dbReference type="NCBIfam" id="TIGR02657">
    <property type="entry name" value="amicyanin"/>
    <property type="match status" value="1"/>
</dbReference>
<protein>
    <recommendedName>
        <fullName evidence="7">Amicyanin</fullName>
    </recommendedName>
</protein>
<dbReference type="PATRIC" id="fig|1367847.3.peg.108"/>
<reference evidence="11 12" key="1">
    <citation type="journal article" date="2014" name="BMC Genomics">
        <title>Architecture and functions of a multipartite genome of the methylotrophic bacterium Paracoccus aminophilus JCM 7686, containing primary and secondary chromids.</title>
        <authorList>
            <person name="Dziewit L."/>
            <person name="Czarnecki J."/>
            <person name="Wibberg D."/>
            <person name="Radlinska M."/>
            <person name="Mrozek P."/>
            <person name="Szymczak M."/>
            <person name="Schluter A."/>
            <person name="Puhler A."/>
            <person name="Bartosik D."/>
        </authorList>
    </citation>
    <scope>NUCLEOTIDE SEQUENCE [LARGE SCALE GENOMIC DNA]</scope>
    <source>
        <strain evidence="11">JCM 7686</strain>
    </source>
</reference>
<gene>
    <name evidence="11" type="ORF">JCM7686_0167</name>
</gene>
<dbReference type="PRINTS" id="PR00155">
    <property type="entry name" value="AMICYANIN"/>
</dbReference>
<dbReference type="STRING" id="1367847.JCM7686_0167"/>
<dbReference type="InterPro" id="IPR035668">
    <property type="entry name" value="Amicyanin"/>
</dbReference>
<keyword evidence="9" id="KW-0732">Signal</keyword>
<dbReference type="PANTHER" id="PTHR36507:SF1">
    <property type="entry name" value="BLL1555 PROTEIN"/>
    <property type="match status" value="1"/>
</dbReference>
<evidence type="ECO:0000256" key="9">
    <source>
        <dbReference type="SAM" id="SignalP"/>
    </source>
</evidence>
<feature type="binding site" evidence="8">
    <location>
        <position position="125"/>
    </location>
    <ligand>
        <name>Cu cation</name>
        <dbReference type="ChEBI" id="CHEBI:23378"/>
    </ligand>
</feature>
<dbReference type="CDD" id="cd13921">
    <property type="entry name" value="Amicyanin"/>
    <property type="match status" value="1"/>
</dbReference>
<evidence type="ECO:0000256" key="2">
    <source>
        <dbReference type="ARBA" id="ARBA00022448"/>
    </source>
</evidence>
<dbReference type="InterPro" id="IPR013475">
    <property type="entry name" value="Amicyanin_Para/Methyl"/>
</dbReference>
<evidence type="ECO:0000256" key="1">
    <source>
        <dbReference type="ARBA" id="ARBA00004418"/>
    </source>
</evidence>
<dbReference type="InterPro" id="IPR008972">
    <property type="entry name" value="Cupredoxin"/>
</dbReference>
<dbReference type="InterPro" id="IPR001235">
    <property type="entry name" value="Copper_blue_Plastocyanin"/>
</dbReference>
<feature type="chain" id="PRO_5004534611" description="Amicyanin" evidence="9">
    <location>
        <begin position="27"/>
        <end position="132"/>
    </location>
</feature>
<evidence type="ECO:0000256" key="4">
    <source>
        <dbReference type="ARBA" id="ARBA00022764"/>
    </source>
</evidence>
<feature type="binding site" evidence="8">
    <location>
        <position position="80"/>
    </location>
    <ligand>
        <name>Cu cation</name>
        <dbReference type="ChEBI" id="CHEBI:23378"/>
    </ligand>
</feature>
<proteinExistence type="predicted"/>
<organism evidence="11 12">
    <name type="scientific">Paracoccus aminophilus JCM 7686</name>
    <dbReference type="NCBI Taxonomy" id="1367847"/>
    <lineage>
        <taxon>Bacteria</taxon>
        <taxon>Pseudomonadati</taxon>
        <taxon>Pseudomonadota</taxon>
        <taxon>Alphaproteobacteria</taxon>
        <taxon>Rhodobacterales</taxon>
        <taxon>Paracoccaceae</taxon>
        <taxon>Paracoccus</taxon>
    </lineage>
</organism>
<keyword evidence="12" id="KW-1185">Reference proteome</keyword>
<dbReference type="eggNOG" id="COG3794">
    <property type="taxonomic scope" value="Bacteria"/>
</dbReference>